<dbReference type="EMBL" id="BTGU01016844">
    <property type="protein sequence ID" value="GMN72646.1"/>
    <property type="molecule type" value="Genomic_DNA"/>
</dbReference>
<evidence type="ECO:0000313" key="4">
    <source>
        <dbReference type="Proteomes" id="UP001187192"/>
    </source>
</evidence>
<sequence length="47" mass="5185">MAMQIKEINSKINQTAHQVNMRPVRSSQGLATQEISSRIDLGTCPNS</sequence>
<evidence type="ECO:0000256" key="1">
    <source>
        <dbReference type="SAM" id="MobiDB-lite"/>
    </source>
</evidence>
<gene>
    <name evidence="2" type="ORF">TIFTF001_055264</name>
    <name evidence="3" type="ORF">TIFTF001_055265</name>
</gene>
<dbReference type="Proteomes" id="UP001187192">
    <property type="component" value="Unassembled WGS sequence"/>
</dbReference>
<feature type="compositionally biased region" description="Polar residues" evidence="1">
    <location>
        <begin position="25"/>
        <end position="36"/>
    </location>
</feature>
<name>A0AA88EK23_FICCA</name>
<evidence type="ECO:0000313" key="2">
    <source>
        <dbReference type="EMBL" id="GMN72642.1"/>
    </source>
</evidence>
<comment type="caution">
    <text evidence="3">The sequence shown here is derived from an EMBL/GenBank/DDBJ whole genome shotgun (WGS) entry which is preliminary data.</text>
</comment>
<dbReference type="AlphaFoldDB" id="A0AA88EK23"/>
<proteinExistence type="predicted"/>
<reference evidence="3" key="1">
    <citation type="submission" date="2023-07" db="EMBL/GenBank/DDBJ databases">
        <title>draft genome sequence of fig (Ficus carica).</title>
        <authorList>
            <person name="Takahashi T."/>
            <person name="Nishimura K."/>
        </authorList>
    </citation>
    <scope>NUCLEOTIDE SEQUENCE</scope>
</reference>
<keyword evidence="4" id="KW-1185">Reference proteome</keyword>
<protein>
    <submittedName>
        <fullName evidence="3">Uncharacterized protein</fullName>
    </submittedName>
</protein>
<dbReference type="EMBL" id="BTGU01016842">
    <property type="protein sequence ID" value="GMN72642.1"/>
    <property type="molecule type" value="Genomic_DNA"/>
</dbReference>
<feature type="region of interest" description="Disordered" evidence="1">
    <location>
        <begin position="14"/>
        <end position="47"/>
    </location>
</feature>
<evidence type="ECO:0000313" key="3">
    <source>
        <dbReference type="EMBL" id="GMN72646.1"/>
    </source>
</evidence>
<accession>A0AA88EK23</accession>
<organism evidence="3 4">
    <name type="scientific">Ficus carica</name>
    <name type="common">Common fig</name>
    <dbReference type="NCBI Taxonomy" id="3494"/>
    <lineage>
        <taxon>Eukaryota</taxon>
        <taxon>Viridiplantae</taxon>
        <taxon>Streptophyta</taxon>
        <taxon>Embryophyta</taxon>
        <taxon>Tracheophyta</taxon>
        <taxon>Spermatophyta</taxon>
        <taxon>Magnoliopsida</taxon>
        <taxon>eudicotyledons</taxon>
        <taxon>Gunneridae</taxon>
        <taxon>Pentapetalae</taxon>
        <taxon>rosids</taxon>
        <taxon>fabids</taxon>
        <taxon>Rosales</taxon>
        <taxon>Moraceae</taxon>
        <taxon>Ficeae</taxon>
        <taxon>Ficus</taxon>
    </lineage>
</organism>